<dbReference type="VEuPathDB" id="TriTrypDB:BSAL_86145"/>
<dbReference type="Gene3D" id="1.10.510.10">
    <property type="entry name" value="Transferase(Phosphotransferase) domain 1"/>
    <property type="match status" value="1"/>
</dbReference>
<gene>
    <name evidence="1" type="ORF">BSAL_86145</name>
</gene>
<name>A0A0S4J4J6_BODSA</name>
<organism evidence="1 2">
    <name type="scientific">Bodo saltans</name>
    <name type="common">Flagellated protozoan</name>
    <dbReference type="NCBI Taxonomy" id="75058"/>
    <lineage>
        <taxon>Eukaryota</taxon>
        <taxon>Discoba</taxon>
        <taxon>Euglenozoa</taxon>
        <taxon>Kinetoplastea</taxon>
        <taxon>Metakinetoplastina</taxon>
        <taxon>Eubodonida</taxon>
        <taxon>Bodonidae</taxon>
        <taxon>Bodo</taxon>
    </lineage>
</organism>
<evidence type="ECO:0000313" key="2">
    <source>
        <dbReference type="Proteomes" id="UP000051952"/>
    </source>
</evidence>
<proteinExistence type="predicted"/>
<accession>A0A0S4J4J6</accession>
<dbReference type="SUPFAM" id="SSF56112">
    <property type="entry name" value="Protein kinase-like (PK-like)"/>
    <property type="match status" value="1"/>
</dbReference>
<dbReference type="AlphaFoldDB" id="A0A0S4J4J6"/>
<protein>
    <submittedName>
        <fullName evidence="1">Uncharacterized protein</fullName>
    </submittedName>
</protein>
<evidence type="ECO:0000313" key="1">
    <source>
        <dbReference type="EMBL" id="CUG79593.1"/>
    </source>
</evidence>
<dbReference type="Proteomes" id="UP000051952">
    <property type="component" value="Unassembled WGS sequence"/>
</dbReference>
<sequence length="272" mass="29960">MLELITGLPPWHHLQSKSALHALHEGQVPSLHDYVWPLPCPKDVQCLVARLLNHIPDERASIEEAIKVLEDAVESVPLMFPEKISSHHLAFNWLEGVSESASLEVAVALLTGYRAPRDRPDIQCSPEDIRNIIPTLASHSGNRFNTASSDDERAILVYTAESPVFKIVNGALSENNEYSVNIVYASPMIKRIYHAIQTVGTPYSGPGSRVLQVLTPALENAFNNFSTHYAVAQFASFTKHLSQIPSFTTASIGEMLVPLIIFNCDNIAGLDI</sequence>
<dbReference type="InterPro" id="IPR011009">
    <property type="entry name" value="Kinase-like_dom_sf"/>
</dbReference>
<dbReference type="EMBL" id="CYKH01001039">
    <property type="protein sequence ID" value="CUG79593.1"/>
    <property type="molecule type" value="Genomic_DNA"/>
</dbReference>
<reference evidence="2" key="1">
    <citation type="submission" date="2015-09" db="EMBL/GenBank/DDBJ databases">
        <authorList>
            <consortium name="Pathogen Informatics"/>
        </authorList>
    </citation>
    <scope>NUCLEOTIDE SEQUENCE [LARGE SCALE GENOMIC DNA]</scope>
    <source>
        <strain evidence="2">Lake Konstanz</strain>
    </source>
</reference>
<keyword evidence="2" id="KW-1185">Reference proteome</keyword>